<sequence>MWQEVDLCNYTTNTFYSGTRKLLGKQVIHSLHVHKDLLFAGGSLVDAIAGKVFLLSTKAVIGSFPTGFDIQNIAINSDFIYTATKCGFIELEKVASIKMAGGGHAKITSLTSDINELMLFAASSDGRIQASARNHKLTK</sequence>
<dbReference type="Proteomes" id="UP000237347">
    <property type="component" value="Unassembled WGS sequence"/>
</dbReference>
<dbReference type="PANTHER" id="PTHR47446:SF3">
    <property type="entry name" value="RING-TYPE E3 UBIQUITIN TRANSFERASE"/>
    <property type="match status" value="1"/>
</dbReference>
<dbReference type="EMBL" id="PKMF04000374">
    <property type="protein sequence ID" value="KAK7835202.1"/>
    <property type="molecule type" value="Genomic_DNA"/>
</dbReference>
<dbReference type="SUPFAM" id="SSF50998">
    <property type="entry name" value="Quinoprotein alcohol dehydrogenase-like"/>
    <property type="match status" value="1"/>
</dbReference>
<organism evidence="1 2">
    <name type="scientific">Quercus suber</name>
    <name type="common">Cork oak</name>
    <dbReference type="NCBI Taxonomy" id="58331"/>
    <lineage>
        <taxon>Eukaryota</taxon>
        <taxon>Viridiplantae</taxon>
        <taxon>Streptophyta</taxon>
        <taxon>Embryophyta</taxon>
        <taxon>Tracheophyta</taxon>
        <taxon>Spermatophyta</taxon>
        <taxon>Magnoliopsida</taxon>
        <taxon>eudicotyledons</taxon>
        <taxon>Gunneridae</taxon>
        <taxon>Pentapetalae</taxon>
        <taxon>rosids</taxon>
        <taxon>fabids</taxon>
        <taxon>Fagales</taxon>
        <taxon>Fagaceae</taxon>
        <taxon>Quercus</taxon>
    </lineage>
</organism>
<comment type="caution">
    <text evidence="1">The sequence shown here is derived from an EMBL/GenBank/DDBJ whole genome shotgun (WGS) entry which is preliminary data.</text>
</comment>
<dbReference type="InterPro" id="IPR052858">
    <property type="entry name" value="E3_ubiquitin-ligase_LIN"/>
</dbReference>
<reference evidence="1 2" key="1">
    <citation type="journal article" date="2018" name="Sci. Data">
        <title>The draft genome sequence of cork oak.</title>
        <authorList>
            <person name="Ramos A.M."/>
            <person name="Usie A."/>
            <person name="Barbosa P."/>
            <person name="Barros P.M."/>
            <person name="Capote T."/>
            <person name="Chaves I."/>
            <person name="Simoes F."/>
            <person name="Abreu I."/>
            <person name="Carrasquinho I."/>
            <person name="Faro C."/>
            <person name="Guimaraes J.B."/>
            <person name="Mendonca D."/>
            <person name="Nobrega F."/>
            <person name="Rodrigues L."/>
            <person name="Saibo N.J.M."/>
            <person name="Varela M.C."/>
            <person name="Egas C."/>
            <person name="Matos J."/>
            <person name="Miguel C.M."/>
            <person name="Oliveira M.M."/>
            <person name="Ricardo C.P."/>
            <person name="Goncalves S."/>
        </authorList>
    </citation>
    <scope>NUCLEOTIDE SEQUENCE [LARGE SCALE GENOMIC DNA]</scope>
    <source>
        <strain evidence="2">cv. HL8</strain>
    </source>
</reference>
<proteinExistence type="predicted"/>
<dbReference type="PANTHER" id="PTHR47446">
    <property type="entry name" value="RING-TYPE E3 UBIQUITIN TRANSFERASE"/>
    <property type="match status" value="1"/>
</dbReference>
<dbReference type="AlphaFoldDB" id="A0AAW0K7R4"/>
<evidence type="ECO:0000313" key="2">
    <source>
        <dbReference type="Proteomes" id="UP000237347"/>
    </source>
</evidence>
<evidence type="ECO:0000313" key="1">
    <source>
        <dbReference type="EMBL" id="KAK7835202.1"/>
    </source>
</evidence>
<name>A0AAW0K7R4_QUESU</name>
<accession>A0AAW0K7R4</accession>
<protein>
    <submittedName>
        <fullName evidence="1">E3 ubiquitin-protein ligase lin-1</fullName>
    </submittedName>
</protein>
<dbReference type="InterPro" id="IPR011047">
    <property type="entry name" value="Quinoprotein_ADH-like_sf"/>
</dbReference>
<gene>
    <name evidence="1" type="primary">CERBERUS_3</name>
    <name evidence="1" type="ORF">CFP56_023595</name>
</gene>
<keyword evidence="2" id="KW-1185">Reference proteome</keyword>